<dbReference type="PANTHER" id="PTHR44858:SF1">
    <property type="entry name" value="UDP-N-ACETYLGLUCOSAMINE--PEPTIDE N-ACETYLGLUCOSAMINYLTRANSFERASE SPINDLY-RELATED"/>
    <property type="match status" value="1"/>
</dbReference>
<dbReference type="EMBL" id="BTPD01000003">
    <property type="protein sequence ID" value="GMQ28473.1"/>
    <property type="molecule type" value="Genomic_DNA"/>
</dbReference>
<dbReference type="SUPFAM" id="SSF48452">
    <property type="entry name" value="TPR-like"/>
    <property type="match status" value="2"/>
</dbReference>
<dbReference type="Proteomes" id="UP001338309">
    <property type="component" value="Unassembled WGS sequence"/>
</dbReference>
<proteinExistence type="predicted"/>
<evidence type="ECO:0000256" key="1">
    <source>
        <dbReference type="ARBA" id="ARBA00022737"/>
    </source>
</evidence>
<keyword evidence="2 3" id="KW-0802">TPR repeat</keyword>
<dbReference type="Pfam" id="PF14559">
    <property type="entry name" value="TPR_19"/>
    <property type="match status" value="2"/>
</dbReference>
<dbReference type="InterPro" id="IPR019734">
    <property type="entry name" value="TPR_rpt"/>
</dbReference>
<sequence length="402" mass="45084">MKKLILSLALVASTTFVFGQKKMVREAEKGFKSGNFTEALTAIDAAIANPETGGDPTTYLVKAQIQTKMFGSDSSNTMSTLEVGNAALNTFMEAFEKAGSDKNSDAGKAIYKEDLAGVPDNLRPYSINTLKNVSFDKALERFESEDVEMAYEFFNLAGKVDEKDSTIHYNAGFIANDLGRFEDAKRHFGYLLEIPEYNKINAYYFMVQILSSEDKDPEAAFALVEKAREEYPDDKVLAEYEIQLLLQLNKMDQAMAQIKDALANDPNNAGLWLRSGYLKEQAGDLEGGLADYKKATEVDPEFYQGNYYTGALLLEMSTKMLNELNNLSDEEWEKQSPIVGAKADENYKEAAKYFEKASQIQPDNNDVLIILYQVHTRLKNTAEAEKINQKLTERLGANWMDN</sequence>
<protein>
    <recommendedName>
        <fullName evidence="6">Tetratricopeptide repeat protein</fullName>
    </recommendedName>
</protein>
<feature type="repeat" description="TPR" evidence="3">
    <location>
        <begin position="269"/>
        <end position="302"/>
    </location>
</feature>
<evidence type="ECO:0000313" key="4">
    <source>
        <dbReference type="EMBL" id="GMQ28473.1"/>
    </source>
</evidence>
<dbReference type="SMART" id="SM00028">
    <property type="entry name" value="TPR"/>
    <property type="match status" value="4"/>
</dbReference>
<dbReference type="PROSITE" id="PS50005">
    <property type="entry name" value="TPR"/>
    <property type="match status" value="1"/>
</dbReference>
<reference evidence="4 5" key="1">
    <citation type="submission" date="2023-08" db="EMBL/GenBank/DDBJ databases">
        <title>Draft genome sequence of Algoriphagus confluentis.</title>
        <authorList>
            <person name="Takatani N."/>
            <person name="Hosokawa M."/>
            <person name="Sawabe T."/>
        </authorList>
    </citation>
    <scope>NUCLEOTIDE SEQUENCE [LARGE SCALE GENOMIC DNA]</scope>
    <source>
        <strain evidence="4 5">NBRC 111222</strain>
    </source>
</reference>
<evidence type="ECO:0008006" key="6">
    <source>
        <dbReference type="Google" id="ProtNLM"/>
    </source>
</evidence>
<dbReference type="PANTHER" id="PTHR44858">
    <property type="entry name" value="TETRATRICOPEPTIDE REPEAT PROTEIN 6"/>
    <property type="match status" value="1"/>
</dbReference>
<dbReference type="RefSeq" id="WP_338223226.1">
    <property type="nucleotide sequence ID" value="NZ_BTPD01000003.1"/>
</dbReference>
<organism evidence="4 5">
    <name type="scientific">Algoriphagus confluentis</name>
    <dbReference type="NCBI Taxonomy" id="1697556"/>
    <lineage>
        <taxon>Bacteria</taxon>
        <taxon>Pseudomonadati</taxon>
        <taxon>Bacteroidota</taxon>
        <taxon>Cytophagia</taxon>
        <taxon>Cytophagales</taxon>
        <taxon>Cyclobacteriaceae</taxon>
        <taxon>Algoriphagus</taxon>
    </lineage>
</organism>
<evidence type="ECO:0000256" key="3">
    <source>
        <dbReference type="PROSITE-ProRule" id="PRU00339"/>
    </source>
</evidence>
<accession>A0ABQ6PL52</accession>
<dbReference type="Pfam" id="PF13181">
    <property type="entry name" value="TPR_8"/>
    <property type="match status" value="1"/>
</dbReference>
<gene>
    <name evidence="4" type="ORF">Aconfl_11160</name>
</gene>
<dbReference type="Gene3D" id="1.25.40.10">
    <property type="entry name" value="Tetratricopeptide repeat domain"/>
    <property type="match status" value="3"/>
</dbReference>
<keyword evidence="5" id="KW-1185">Reference proteome</keyword>
<comment type="caution">
    <text evidence="4">The sequence shown here is derived from an EMBL/GenBank/DDBJ whole genome shotgun (WGS) entry which is preliminary data.</text>
</comment>
<dbReference type="InterPro" id="IPR050498">
    <property type="entry name" value="Ycf3"/>
</dbReference>
<keyword evidence="1" id="KW-0677">Repeat</keyword>
<evidence type="ECO:0000256" key="2">
    <source>
        <dbReference type="ARBA" id="ARBA00022803"/>
    </source>
</evidence>
<dbReference type="InterPro" id="IPR011990">
    <property type="entry name" value="TPR-like_helical_dom_sf"/>
</dbReference>
<name>A0ABQ6PL52_9BACT</name>
<evidence type="ECO:0000313" key="5">
    <source>
        <dbReference type="Proteomes" id="UP001338309"/>
    </source>
</evidence>